<dbReference type="PANTHER" id="PTHR43304:SF1">
    <property type="entry name" value="PAC DOMAIN-CONTAINING PROTEIN"/>
    <property type="match status" value="1"/>
</dbReference>
<dbReference type="Gene3D" id="3.40.50.2300">
    <property type="match status" value="1"/>
</dbReference>
<dbReference type="RefSeq" id="WP_104517410.1">
    <property type="nucleotide sequence ID" value="NZ_NHRY01000046.1"/>
</dbReference>
<dbReference type="InterPro" id="IPR011006">
    <property type="entry name" value="CheY-like_superfamily"/>
</dbReference>
<name>A0A2S6NMX6_RHOGL</name>
<dbReference type="Gene3D" id="2.10.70.100">
    <property type="match status" value="1"/>
</dbReference>
<dbReference type="Proteomes" id="UP000239724">
    <property type="component" value="Unassembled WGS sequence"/>
</dbReference>
<evidence type="ECO:0000313" key="11">
    <source>
        <dbReference type="Proteomes" id="UP000239724"/>
    </source>
</evidence>
<dbReference type="InterPro" id="IPR035965">
    <property type="entry name" value="PAS-like_dom_sf"/>
</dbReference>
<feature type="modified residue" description="4-aspartylphosphate" evidence="6">
    <location>
        <position position="1071"/>
    </location>
</feature>
<dbReference type="PROSITE" id="PS50109">
    <property type="entry name" value="HIS_KIN"/>
    <property type="match status" value="1"/>
</dbReference>
<dbReference type="SUPFAM" id="SSF47384">
    <property type="entry name" value="Homodimeric domain of signal transducing histidine kinase"/>
    <property type="match status" value="1"/>
</dbReference>
<dbReference type="GO" id="GO:0000155">
    <property type="term" value="F:phosphorelay sensor kinase activity"/>
    <property type="evidence" value="ECO:0007669"/>
    <property type="project" value="InterPro"/>
</dbReference>
<feature type="domain" description="Histidine kinase" evidence="7">
    <location>
        <begin position="781"/>
        <end position="999"/>
    </location>
</feature>
<evidence type="ECO:0000256" key="2">
    <source>
        <dbReference type="ARBA" id="ARBA00012438"/>
    </source>
</evidence>
<keyword evidence="3 6" id="KW-0597">Phosphoprotein</keyword>
<dbReference type="InterPro" id="IPR005467">
    <property type="entry name" value="His_kinase_dom"/>
</dbReference>
<dbReference type="Pfam" id="PF08448">
    <property type="entry name" value="PAS_4"/>
    <property type="match status" value="1"/>
</dbReference>
<dbReference type="CDD" id="cd00130">
    <property type="entry name" value="PAS"/>
    <property type="match status" value="2"/>
</dbReference>
<dbReference type="PRINTS" id="PR00344">
    <property type="entry name" value="BCTRLSENSOR"/>
</dbReference>
<protein>
    <recommendedName>
        <fullName evidence="2">histidine kinase</fullName>
        <ecNumber evidence="2">2.7.13.3</ecNumber>
    </recommendedName>
</protein>
<dbReference type="Gene3D" id="3.30.565.10">
    <property type="entry name" value="Histidine kinase-like ATPase, C-terminal domain"/>
    <property type="match status" value="1"/>
</dbReference>
<dbReference type="EC" id="2.7.13.3" evidence="2"/>
<evidence type="ECO:0000256" key="4">
    <source>
        <dbReference type="ARBA" id="ARBA00022679"/>
    </source>
</evidence>
<dbReference type="Gene3D" id="1.10.287.130">
    <property type="match status" value="1"/>
</dbReference>
<comment type="caution">
    <text evidence="10">The sequence shown here is derived from an EMBL/GenBank/DDBJ whole genome shotgun (WGS) entry which is preliminary data.</text>
</comment>
<dbReference type="SUPFAM" id="SSF55785">
    <property type="entry name" value="PYP-like sensor domain (PAS domain)"/>
    <property type="match status" value="4"/>
</dbReference>
<dbReference type="SUPFAM" id="SSF55781">
    <property type="entry name" value="GAF domain-like"/>
    <property type="match status" value="1"/>
</dbReference>
<dbReference type="SMART" id="SM00086">
    <property type="entry name" value="PAC"/>
    <property type="match status" value="3"/>
</dbReference>
<dbReference type="InterPro" id="IPR036890">
    <property type="entry name" value="HATPase_C_sf"/>
</dbReference>
<dbReference type="InterPro" id="IPR000700">
    <property type="entry name" value="PAS-assoc_C"/>
</dbReference>
<dbReference type="EMBL" id="NHRY01000046">
    <property type="protein sequence ID" value="PPQ37660.1"/>
    <property type="molecule type" value="Genomic_DNA"/>
</dbReference>
<dbReference type="PROSITE" id="PS50113">
    <property type="entry name" value="PAC"/>
    <property type="match status" value="2"/>
</dbReference>
<proteinExistence type="predicted"/>
<evidence type="ECO:0000256" key="3">
    <source>
        <dbReference type="ARBA" id="ARBA00022553"/>
    </source>
</evidence>
<dbReference type="InterPro" id="IPR000014">
    <property type="entry name" value="PAS"/>
</dbReference>
<dbReference type="Pfam" id="PF08447">
    <property type="entry name" value="PAS_3"/>
    <property type="match status" value="3"/>
</dbReference>
<dbReference type="Gene3D" id="3.30.450.40">
    <property type="match status" value="1"/>
</dbReference>
<dbReference type="InterPro" id="IPR013655">
    <property type="entry name" value="PAS_fold_3"/>
</dbReference>
<dbReference type="PANTHER" id="PTHR43304">
    <property type="entry name" value="PHYTOCHROME-LIKE PROTEIN CPH1"/>
    <property type="match status" value="1"/>
</dbReference>
<dbReference type="NCBIfam" id="TIGR00229">
    <property type="entry name" value="sensory_box"/>
    <property type="match status" value="1"/>
</dbReference>
<evidence type="ECO:0000256" key="5">
    <source>
        <dbReference type="ARBA" id="ARBA00022777"/>
    </source>
</evidence>
<dbReference type="InterPro" id="IPR036097">
    <property type="entry name" value="HisK_dim/P_sf"/>
</dbReference>
<dbReference type="InterPro" id="IPR001789">
    <property type="entry name" value="Sig_transdc_resp-reg_receiver"/>
</dbReference>
<dbReference type="SUPFAM" id="SSF55874">
    <property type="entry name" value="ATPase domain of HSP90 chaperone/DNA topoisomerase II/histidine kinase"/>
    <property type="match status" value="1"/>
</dbReference>
<organism evidence="10 11">
    <name type="scientific">Rhodopila globiformis</name>
    <name type="common">Rhodopseudomonas globiformis</name>
    <dbReference type="NCBI Taxonomy" id="1071"/>
    <lineage>
        <taxon>Bacteria</taxon>
        <taxon>Pseudomonadati</taxon>
        <taxon>Pseudomonadota</taxon>
        <taxon>Alphaproteobacteria</taxon>
        <taxon>Acetobacterales</taxon>
        <taxon>Acetobacteraceae</taxon>
        <taxon>Rhodopila</taxon>
    </lineage>
</organism>
<dbReference type="CDD" id="cd00082">
    <property type="entry name" value="HisKA"/>
    <property type="match status" value="1"/>
</dbReference>
<feature type="domain" description="Response regulatory" evidence="8">
    <location>
        <begin position="1021"/>
        <end position="1126"/>
    </location>
</feature>
<dbReference type="SMART" id="SM00387">
    <property type="entry name" value="HATPase_c"/>
    <property type="match status" value="1"/>
</dbReference>
<dbReference type="InterPro" id="IPR013656">
    <property type="entry name" value="PAS_4"/>
</dbReference>
<keyword evidence="4" id="KW-0808">Transferase</keyword>
<gene>
    <name evidence="10" type="ORF">CCS01_03265</name>
</gene>
<dbReference type="InterPro" id="IPR003018">
    <property type="entry name" value="GAF"/>
</dbReference>
<accession>A0A2S6NMX6</accession>
<reference evidence="10 11" key="1">
    <citation type="journal article" date="2018" name="Arch. Microbiol.">
        <title>New insights into the metabolic potential of the phototrophic purple bacterium Rhodopila globiformis DSM 161(T) from its draft genome sequence and evidence for a vanadium-dependent nitrogenase.</title>
        <authorList>
            <person name="Imhoff J.F."/>
            <person name="Rahn T."/>
            <person name="Kunzel S."/>
            <person name="Neulinger S.C."/>
        </authorList>
    </citation>
    <scope>NUCLEOTIDE SEQUENCE [LARGE SCALE GENOMIC DNA]</scope>
    <source>
        <strain evidence="10 11">DSM 161</strain>
    </source>
</reference>
<dbReference type="Pfam" id="PF02518">
    <property type="entry name" value="HATPase_c"/>
    <property type="match status" value="1"/>
</dbReference>
<evidence type="ECO:0000313" key="10">
    <source>
        <dbReference type="EMBL" id="PPQ37660.1"/>
    </source>
</evidence>
<dbReference type="SMART" id="SM00388">
    <property type="entry name" value="HisKA"/>
    <property type="match status" value="1"/>
</dbReference>
<evidence type="ECO:0000256" key="1">
    <source>
        <dbReference type="ARBA" id="ARBA00000085"/>
    </source>
</evidence>
<dbReference type="SMART" id="SM00065">
    <property type="entry name" value="GAF"/>
    <property type="match status" value="1"/>
</dbReference>
<comment type="catalytic activity">
    <reaction evidence="1">
        <text>ATP + protein L-histidine = ADP + protein N-phospho-L-histidine.</text>
        <dbReference type="EC" id="2.7.13.3"/>
    </reaction>
</comment>
<dbReference type="InterPro" id="IPR052162">
    <property type="entry name" value="Sensor_kinase/Photoreceptor"/>
</dbReference>
<dbReference type="InterPro" id="IPR003661">
    <property type="entry name" value="HisK_dim/P_dom"/>
</dbReference>
<dbReference type="Pfam" id="PF00512">
    <property type="entry name" value="HisKA"/>
    <property type="match status" value="1"/>
</dbReference>
<dbReference type="InterPro" id="IPR004358">
    <property type="entry name" value="Sig_transdc_His_kin-like_C"/>
</dbReference>
<dbReference type="PROSITE" id="PS50110">
    <property type="entry name" value="RESPONSE_REGULATORY"/>
    <property type="match status" value="1"/>
</dbReference>
<feature type="domain" description="PAC" evidence="9">
    <location>
        <begin position="364"/>
        <end position="416"/>
    </location>
</feature>
<dbReference type="InterPro" id="IPR003594">
    <property type="entry name" value="HATPase_dom"/>
</dbReference>
<sequence length="1294" mass="139357">MPARRHEGTCGAYFLVDWPSSLPSATEAACAQDLPKAVDALPCPVAVVGGPDGRILAVNAAWVRLLGAPDRATCLGQPLEAVVPAAGHLVQAVLRGAPAARQAAMPRAADPAGAATWWDVDVVPYPGHDGAVLVTVGDATERVLARREAEDAREALTPIGERLRLAQEATGVGTWEWNAAAGGRLSWSPGQFRLYGLNPAADAPPSVAGWMAMIHVADRALVQASLEAADAARQVEFRLRRADTAAERWLLSLGRVAALDPQGRPARVLGVSIDITERRAEQEALRRNEERLRLAAAAARVYAWDWDILNDRITWADGLEQELGLPPGGFGGSLAAFRALVHADDLPQVEASLQRALSGQTEHYRAEFRMRRADGSLRWTATQATIRRDADGRPLRIVGMDHDVTVRKQAEAALHERERQQAAVASLGQFALQGQPLPAVMQQAIRVLAETLRVELVALFELLPDGETLLLRAGMGWDAAYPVGQVAFPAGWRSQAGFTLLRDAGPVVVDDLGTEARFQGLPMLRQHGVVSGISVIVRGIDETGPPLGVLSVHTARQRRFTEHDIRFLEAVANILAAAMQREQAETALRLHQASLRAMVDAMPQLVFVTAPDGQAEYRNRRWSEYCESAHDRAPDQTAGDGWIATVHPEDRAVSLALWQRSLAAGEVYERLHRLRGRDGQYRWFLTRAVPEHAPGGAPEHAPRDGRILRWIAASTDVSALVEAREAALQRAAGLELRVVERSRALAEAADALAAEMRRRQDMQAALLQSQKLEALGQLTAGVAHDFNNVLSAILGSFDLIALRNTNPQVDEFVVHGRHAAHRAAAMIRQLLGFSRQEAQRLAVVDLAETLPETGQFIGHAIGAVISRTLDVAADVWPVLADAHQLEVALLNLAINARDAMPNGGTLTLGARNLPPPERPAALPPGDYVSVFVRDTGTGMPASVLARATEAFFTTKAPGKGTGLGLPMVQTFAERAGGCVRIHSQAGAGTRVEIILPRASVSDIRPDDARDGEAAAPPRPAAILFVEQEDQLRQIMAGYLRALGYSVTEAPNAEIALVLAHAIEVLDLLLADVTVGPAVLERLQAERPGLRALFTARDAVPPGIDPAMVLKKPFKGVDLAQAVNERLAPALAESAASPDRLVGRLRSPRLLAAYLYWRAARNGNRPPRLPDFNWGGLPQADNAFTAAVEPAENGLRFRYLQVGAALEARLGRPLRGVLTSDPGAPDQDEAALGSLDGAYRRCARTLSPSYEYASYDFGDGAPVLFERLILPVSDDGEQVTHLVGIVLFNGTARTN</sequence>
<dbReference type="InterPro" id="IPR029016">
    <property type="entry name" value="GAF-like_dom_sf"/>
</dbReference>
<evidence type="ECO:0000259" key="8">
    <source>
        <dbReference type="PROSITE" id="PS50110"/>
    </source>
</evidence>
<dbReference type="SMART" id="SM00091">
    <property type="entry name" value="PAS"/>
    <property type="match status" value="4"/>
</dbReference>
<feature type="domain" description="PAC" evidence="9">
    <location>
        <begin position="233"/>
        <end position="287"/>
    </location>
</feature>
<dbReference type="InterPro" id="IPR001610">
    <property type="entry name" value="PAC"/>
</dbReference>
<evidence type="ECO:0000256" key="6">
    <source>
        <dbReference type="PROSITE-ProRule" id="PRU00169"/>
    </source>
</evidence>
<dbReference type="Pfam" id="PF01590">
    <property type="entry name" value="GAF"/>
    <property type="match status" value="1"/>
</dbReference>
<keyword evidence="11" id="KW-1185">Reference proteome</keyword>
<evidence type="ECO:0000259" key="9">
    <source>
        <dbReference type="PROSITE" id="PS50113"/>
    </source>
</evidence>
<dbReference type="Gene3D" id="3.30.450.20">
    <property type="entry name" value="PAS domain"/>
    <property type="match status" value="4"/>
</dbReference>
<keyword evidence="5" id="KW-0418">Kinase</keyword>
<evidence type="ECO:0000259" key="7">
    <source>
        <dbReference type="PROSITE" id="PS50109"/>
    </source>
</evidence>
<dbReference type="SUPFAM" id="SSF52172">
    <property type="entry name" value="CheY-like"/>
    <property type="match status" value="1"/>
</dbReference>